<keyword evidence="2" id="KW-1185">Reference proteome</keyword>
<dbReference type="OrthoDB" id="647907at2759"/>
<dbReference type="PANTHER" id="PTHR31050">
    <property type="entry name" value="OS08G0413200 PROTEIN"/>
    <property type="match status" value="1"/>
</dbReference>
<dbReference type="Proteomes" id="UP000215914">
    <property type="component" value="Unassembled WGS sequence"/>
</dbReference>
<dbReference type="AlphaFoldDB" id="A0A9K3DZS2"/>
<sequence length="408" mass="47278">MYVTRSLSYYKTSPEALYLPPEGPNSGYLVIQDEESERYTFFGLFKDRYLVGLPFPQNKILTTHYSSGAGGQHHHQAGRQHHQHTSFDEVVFIPVLNQPLSLNRYYAIKPHGSHKGEAFTCSKEEDMTQCCFSSCVNDVKPRPLDPHNIYQQFEIVRKETLFSSDGSFYAKSLAHDGYPPYILRRKRWEIYGKTPKNYKLFEAKGINDSIRTRLPDLSFPPSTKSSNHVVVGKWYCPFVFIKEQQLSEQVKNSMYYEMTLEQKWEQVSEHEKEHNNEENVVSVNVVVHSEAVFIGESQIEAAWDERNVVDGAIWFTCVGGNNGREESVGLNVAIVERMKWEEERVGWVGGGEQRIKRVKRDEKFEGVDGWNRFGCYVLVERFVLKRMDGSLVLTYEFGHTHQIRSIFE</sequence>
<comment type="caution">
    <text evidence="1">The sequence shown here is derived from an EMBL/GenBank/DDBJ whole genome shotgun (WGS) entry which is preliminary data.</text>
</comment>
<reference evidence="1" key="2">
    <citation type="submission" date="2020-06" db="EMBL/GenBank/DDBJ databases">
        <title>Helianthus annuus Genome sequencing and assembly Release 2.</title>
        <authorList>
            <person name="Gouzy J."/>
            <person name="Langlade N."/>
            <person name="Munos S."/>
        </authorList>
    </citation>
    <scope>NUCLEOTIDE SEQUENCE</scope>
    <source>
        <tissue evidence="1">Leaves</tissue>
    </source>
</reference>
<reference evidence="1" key="1">
    <citation type="journal article" date="2017" name="Nature">
        <title>The sunflower genome provides insights into oil metabolism, flowering and Asterid evolution.</title>
        <authorList>
            <person name="Badouin H."/>
            <person name="Gouzy J."/>
            <person name="Grassa C.J."/>
            <person name="Murat F."/>
            <person name="Staton S.E."/>
            <person name="Cottret L."/>
            <person name="Lelandais-Briere C."/>
            <person name="Owens G.L."/>
            <person name="Carrere S."/>
            <person name="Mayjonade B."/>
            <person name="Legrand L."/>
            <person name="Gill N."/>
            <person name="Kane N.C."/>
            <person name="Bowers J.E."/>
            <person name="Hubner S."/>
            <person name="Bellec A."/>
            <person name="Berard A."/>
            <person name="Berges H."/>
            <person name="Blanchet N."/>
            <person name="Boniface M.C."/>
            <person name="Brunel D."/>
            <person name="Catrice O."/>
            <person name="Chaidir N."/>
            <person name="Claudel C."/>
            <person name="Donnadieu C."/>
            <person name="Faraut T."/>
            <person name="Fievet G."/>
            <person name="Helmstetter N."/>
            <person name="King M."/>
            <person name="Knapp S.J."/>
            <person name="Lai Z."/>
            <person name="Le Paslier M.C."/>
            <person name="Lippi Y."/>
            <person name="Lorenzon L."/>
            <person name="Mandel J.R."/>
            <person name="Marage G."/>
            <person name="Marchand G."/>
            <person name="Marquand E."/>
            <person name="Bret-Mestries E."/>
            <person name="Morien E."/>
            <person name="Nambeesan S."/>
            <person name="Nguyen T."/>
            <person name="Pegot-Espagnet P."/>
            <person name="Pouilly N."/>
            <person name="Raftis F."/>
            <person name="Sallet E."/>
            <person name="Schiex T."/>
            <person name="Thomas J."/>
            <person name="Vandecasteele C."/>
            <person name="Vares D."/>
            <person name="Vear F."/>
            <person name="Vautrin S."/>
            <person name="Crespi M."/>
            <person name="Mangin B."/>
            <person name="Burke J.M."/>
            <person name="Salse J."/>
            <person name="Munos S."/>
            <person name="Vincourt P."/>
            <person name="Rieseberg L.H."/>
            <person name="Langlade N.B."/>
        </authorList>
    </citation>
    <scope>NUCLEOTIDE SEQUENCE</scope>
    <source>
        <tissue evidence="1">Leaves</tissue>
    </source>
</reference>
<gene>
    <name evidence="1" type="ORF">HanXRQr2_Chr15g0687431</name>
</gene>
<proteinExistence type="predicted"/>
<protein>
    <submittedName>
        <fullName evidence="1">Uncharacterized protein</fullName>
    </submittedName>
</protein>
<dbReference type="Pfam" id="PF06880">
    <property type="entry name" value="DUF1262"/>
    <property type="match status" value="1"/>
</dbReference>
<dbReference type="Gramene" id="mRNA:HanXRQr2_Chr15g0687431">
    <property type="protein sequence ID" value="mRNA:HanXRQr2_Chr15g0687431"/>
    <property type="gene ID" value="HanXRQr2_Chr15g0687431"/>
</dbReference>
<dbReference type="EMBL" id="MNCJ02000330">
    <property type="protein sequence ID" value="KAF5764043.1"/>
    <property type="molecule type" value="Genomic_DNA"/>
</dbReference>
<accession>A0A9K3DZS2</accession>
<evidence type="ECO:0000313" key="2">
    <source>
        <dbReference type="Proteomes" id="UP000215914"/>
    </source>
</evidence>
<evidence type="ECO:0000313" key="1">
    <source>
        <dbReference type="EMBL" id="KAF5764043.1"/>
    </source>
</evidence>
<dbReference type="InterPro" id="IPR010683">
    <property type="entry name" value="DUF1262"/>
</dbReference>
<dbReference type="PANTHER" id="PTHR31050:SF3">
    <property type="entry name" value="OS08G0412800 PROTEIN"/>
    <property type="match status" value="1"/>
</dbReference>
<organism evidence="1 2">
    <name type="scientific">Helianthus annuus</name>
    <name type="common">Common sunflower</name>
    <dbReference type="NCBI Taxonomy" id="4232"/>
    <lineage>
        <taxon>Eukaryota</taxon>
        <taxon>Viridiplantae</taxon>
        <taxon>Streptophyta</taxon>
        <taxon>Embryophyta</taxon>
        <taxon>Tracheophyta</taxon>
        <taxon>Spermatophyta</taxon>
        <taxon>Magnoliopsida</taxon>
        <taxon>eudicotyledons</taxon>
        <taxon>Gunneridae</taxon>
        <taxon>Pentapetalae</taxon>
        <taxon>asterids</taxon>
        <taxon>campanulids</taxon>
        <taxon>Asterales</taxon>
        <taxon>Asteraceae</taxon>
        <taxon>Asteroideae</taxon>
        <taxon>Heliantheae alliance</taxon>
        <taxon>Heliantheae</taxon>
        <taxon>Helianthus</taxon>
    </lineage>
</organism>
<name>A0A9K3DZS2_HELAN</name>